<evidence type="ECO:0000256" key="13">
    <source>
        <dbReference type="SAM" id="MobiDB-lite"/>
    </source>
</evidence>
<evidence type="ECO:0000256" key="14">
    <source>
        <dbReference type="SAM" id="Phobius"/>
    </source>
</evidence>
<dbReference type="GO" id="GO:0009897">
    <property type="term" value="C:external side of plasma membrane"/>
    <property type="evidence" value="ECO:0007669"/>
    <property type="project" value="TreeGrafter"/>
</dbReference>
<dbReference type="InterPro" id="IPR001368">
    <property type="entry name" value="TNFR/NGFR_Cys_rich_reg"/>
</dbReference>
<sequence length="369" mass="39519">MQRVPGGGLQPWSPTPQADTLSLALCLLLLGCPHCALAMSPCKEEEYPVGAECCPKCKPGYRVNKPCGKDTGTSCAPCAPGTYTAHLNGLSECLQCRVCDPAMGLETRRKCVSTENTVCGCDQGHFCVTEEGDDCAECRPHRVCGPGQRVQERGTERRDTECADCPPGTFSPDGTLAQCQPWTQCSGPFQTETEPGTQSTDATCSSSWGFYLLCVFLGVFGVIVVALVLVLWRIVKSRRSRGEQQPWPCQGSGPSTVLPDALPGSVLHSWVAARSVPEGVLLCKEPHATPRWVPSSRGLRGQEGPGRAEVSWGHRVPRGQASSVLLFTPSAGVRLVYAPRPGQTPAGHGIWPCRPGRGLGAPRAQRSRR</sequence>
<keyword evidence="7 14" id="KW-1133">Transmembrane helix</keyword>
<keyword evidence="6" id="KW-0677">Repeat</keyword>
<dbReference type="AlphaFoldDB" id="A0A7J8KIJ7"/>
<feature type="domain" description="TNFR-Cys" evidence="16">
    <location>
        <begin position="120"/>
        <end position="162"/>
    </location>
</feature>
<dbReference type="EMBL" id="JACASE010000001">
    <property type="protein sequence ID" value="KAF6508703.1"/>
    <property type="molecule type" value="Genomic_DNA"/>
</dbReference>
<dbReference type="PANTHER" id="PTHR46838:SF1">
    <property type="entry name" value="TUMOR NECROSIS FACTOR RECEPTOR SUPERFAMILY MEMBER 14"/>
    <property type="match status" value="1"/>
</dbReference>
<feature type="disulfide bond" evidence="12">
    <location>
        <begin position="78"/>
        <end position="93"/>
    </location>
</feature>
<dbReference type="InterPro" id="IPR022332">
    <property type="entry name" value="TNFR_14"/>
</dbReference>
<feature type="repeat" description="TNFR-Cys" evidence="12">
    <location>
        <begin position="77"/>
        <end position="119"/>
    </location>
</feature>
<dbReference type="Proteomes" id="UP000593571">
    <property type="component" value="Unassembled WGS sequence"/>
</dbReference>
<comment type="caution">
    <text evidence="12">Lacks conserved residue(s) required for the propagation of feature annotation.</text>
</comment>
<dbReference type="Gene3D" id="2.10.50.10">
    <property type="entry name" value="Tumor Necrosis Factor Receptor, subunit A, domain 2"/>
    <property type="match status" value="3"/>
</dbReference>
<dbReference type="SMART" id="SM00208">
    <property type="entry name" value="TNFR"/>
    <property type="match status" value="4"/>
</dbReference>
<evidence type="ECO:0000256" key="9">
    <source>
        <dbReference type="ARBA" id="ARBA00023157"/>
    </source>
</evidence>
<dbReference type="GO" id="GO:0002720">
    <property type="term" value="P:positive regulation of cytokine production involved in immune response"/>
    <property type="evidence" value="ECO:0007669"/>
    <property type="project" value="TreeGrafter"/>
</dbReference>
<proteinExistence type="predicted"/>
<dbReference type="FunFam" id="2.10.50.10:FF:000009">
    <property type="entry name" value="Tumor necrosis factor receptor superfamily member 14"/>
    <property type="match status" value="1"/>
</dbReference>
<evidence type="ECO:0000256" key="3">
    <source>
        <dbReference type="ARBA" id="ARBA00022581"/>
    </source>
</evidence>
<dbReference type="GO" id="GO:0050829">
    <property type="term" value="P:defense response to Gram-negative bacterium"/>
    <property type="evidence" value="ECO:0007669"/>
    <property type="project" value="TreeGrafter"/>
</dbReference>
<keyword evidence="18" id="KW-1185">Reference proteome</keyword>
<evidence type="ECO:0000256" key="7">
    <source>
        <dbReference type="ARBA" id="ARBA00022989"/>
    </source>
</evidence>
<evidence type="ECO:0000256" key="4">
    <source>
        <dbReference type="ARBA" id="ARBA00022692"/>
    </source>
</evidence>
<dbReference type="GO" id="GO:0050830">
    <property type="term" value="P:defense response to Gram-positive bacterium"/>
    <property type="evidence" value="ECO:0007669"/>
    <property type="project" value="TreeGrafter"/>
</dbReference>
<evidence type="ECO:0000256" key="8">
    <source>
        <dbReference type="ARBA" id="ARBA00023136"/>
    </source>
</evidence>
<feature type="disulfide bond" evidence="12">
    <location>
        <begin position="57"/>
        <end position="75"/>
    </location>
</feature>
<feature type="region of interest" description="Disordered" evidence="13">
    <location>
        <begin position="344"/>
        <end position="369"/>
    </location>
</feature>
<keyword evidence="3" id="KW-0945">Host-virus interaction</keyword>
<comment type="subcellular location">
    <subcellularLocation>
        <location evidence="1">Membrane</location>
        <topology evidence="1">Single-pass type I membrane protein</topology>
    </subcellularLocation>
</comment>
<keyword evidence="4 14" id="KW-0812">Transmembrane</keyword>
<gene>
    <name evidence="17" type="ORF">HJG63_019627</name>
</gene>
<keyword evidence="8 14" id="KW-0472">Membrane</keyword>
<feature type="disulfide bond" evidence="12">
    <location>
        <begin position="144"/>
        <end position="162"/>
    </location>
</feature>
<keyword evidence="9 12" id="KW-1015">Disulfide bond</keyword>
<feature type="repeat" description="TNFR-Cys" evidence="12">
    <location>
        <begin position="41"/>
        <end position="75"/>
    </location>
</feature>
<evidence type="ECO:0000313" key="18">
    <source>
        <dbReference type="Proteomes" id="UP000593571"/>
    </source>
</evidence>
<feature type="transmembrane region" description="Helical" evidence="14">
    <location>
        <begin position="208"/>
        <end position="232"/>
    </location>
</feature>
<keyword evidence="11" id="KW-0325">Glycoprotein</keyword>
<evidence type="ECO:0000256" key="15">
    <source>
        <dbReference type="SAM" id="SignalP"/>
    </source>
</evidence>
<reference evidence="17 18" key="1">
    <citation type="journal article" date="2020" name="Nature">
        <title>Six reference-quality genomes reveal evolution of bat adaptations.</title>
        <authorList>
            <person name="Jebb D."/>
            <person name="Huang Z."/>
            <person name="Pippel M."/>
            <person name="Hughes G.M."/>
            <person name="Lavrichenko K."/>
            <person name="Devanna P."/>
            <person name="Winkler S."/>
            <person name="Jermiin L.S."/>
            <person name="Skirmuntt E.C."/>
            <person name="Katzourakis A."/>
            <person name="Burkitt-Gray L."/>
            <person name="Ray D.A."/>
            <person name="Sullivan K.A.M."/>
            <person name="Roscito J.G."/>
            <person name="Kirilenko B.M."/>
            <person name="Davalos L.M."/>
            <person name="Corthals A.P."/>
            <person name="Power M.L."/>
            <person name="Jones G."/>
            <person name="Ransome R.D."/>
            <person name="Dechmann D.K.N."/>
            <person name="Locatelli A.G."/>
            <person name="Puechmaille S.J."/>
            <person name="Fedrigo O."/>
            <person name="Jarvis E.D."/>
            <person name="Hiller M."/>
            <person name="Vernes S.C."/>
            <person name="Myers E.W."/>
            <person name="Teeling E.C."/>
        </authorList>
    </citation>
    <scope>NUCLEOTIDE SEQUENCE [LARGE SCALE GENOMIC DNA]</scope>
    <source>
        <strain evidence="17">MRouAeg1</strain>
        <tissue evidence="17">Muscle</tissue>
    </source>
</reference>
<evidence type="ECO:0000313" key="17">
    <source>
        <dbReference type="EMBL" id="KAF6508703.1"/>
    </source>
</evidence>
<evidence type="ECO:0000256" key="11">
    <source>
        <dbReference type="ARBA" id="ARBA00023180"/>
    </source>
</evidence>
<evidence type="ECO:0000256" key="5">
    <source>
        <dbReference type="ARBA" id="ARBA00022729"/>
    </source>
</evidence>
<evidence type="ECO:0000256" key="10">
    <source>
        <dbReference type="ARBA" id="ARBA00023170"/>
    </source>
</evidence>
<name>A0A7J8KIJ7_ROUAE</name>
<feature type="chain" id="PRO_5029524684" description="TNFR-Cys domain-containing protein" evidence="15">
    <location>
        <begin position="39"/>
        <end position="369"/>
    </location>
</feature>
<keyword evidence="5 15" id="KW-0732">Signal</keyword>
<dbReference type="PRINTS" id="PR01965">
    <property type="entry name" value="TNFACTORR14"/>
</dbReference>
<dbReference type="GO" id="GO:0046642">
    <property type="term" value="P:negative regulation of alpha-beta T cell proliferation"/>
    <property type="evidence" value="ECO:0007669"/>
    <property type="project" value="TreeGrafter"/>
</dbReference>
<accession>A0A7J8KIJ7</accession>
<feature type="repeat" description="TNFR-Cys" evidence="12">
    <location>
        <begin position="120"/>
        <end position="162"/>
    </location>
</feature>
<organism evidence="17 18">
    <name type="scientific">Rousettus aegyptiacus</name>
    <name type="common">Egyptian fruit bat</name>
    <name type="synonym">Pteropus aegyptiacus</name>
    <dbReference type="NCBI Taxonomy" id="9407"/>
    <lineage>
        <taxon>Eukaryota</taxon>
        <taxon>Metazoa</taxon>
        <taxon>Chordata</taxon>
        <taxon>Craniata</taxon>
        <taxon>Vertebrata</taxon>
        <taxon>Euteleostomi</taxon>
        <taxon>Mammalia</taxon>
        <taxon>Eutheria</taxon>
        <taxon>Laurasiatheria</taxon>
        <taxon>Chiroptera</taxon>
        <taxon>Yinpterochiroptera</taxon>
        <taxon>Pteropodoidea</taxon>
        <taxon>Pteropodidae</taxon>
        <taxon>Rousettinae</taxon>
        <taxon>Rousettus</taxon>
    </lineage>
</organism>
<dbReference type="PROSITE" id="PS00652">
    <property type="entry name" value="TNFR_NGFR_1"/>
    <property type="match status" value="1"/>
</dbReference>
<evidence type="ECO:0000256" key="2">
    <source>
        <dbReference type="ARBA" id="ARBA00022553"/>
    </source>
</evidence>
<evidence type="ECO:0000256" key="12">
    <source>
        <dbReference type="PROSITE-ProRule" id="PRU00206"/>
    </source>
</evidence>
<feature type="region of interest" description="Disordered" evidence="13">
    <location>
        <begin position="293"/>
        <end position="312"/>
    </location>
</feature>
<dbReference type="CDD" id="cd10582">
    <property type="entry name" value="TNFRSF14"/>
    <property type="match status" value="1"/>
</dbReference>
<dbReference type="GO" id="GO:2000406">
    <property type="term" value="P:positive regulation of T cell migration"/>
    <property type="evidence" value="ECO:0007669"/>
    <property type="project" value="TreeGrafter"/>
</dbReference>
<dbReference type="PANTHER" id="PTHR46838">
    <property type="entry name" value="TUMOR NECROSIS FACTOR RECEPTOR SUPERFAMILY MEMBER 14"/>
    <property type="match status" value="1"/>
</dbReference>
<dbReference type="OrthoDB" id="10031141at2759"/>
<dbReference type="FunFam" id="2.10.50.10:FF:000040">
    <property type="entry name" value="Tumor necrosis factor receptor superfamily member 14"/>
    <property type="match status" value="1"/>
</dbReference>
<keyword evidence="2" id="KW-0597">Phosphoprotein</keyword>
<evidence type="ECO:0000256" key="1">
    <source>
        <dbReference type="ARBA" id="ARBA00004479"/>
    </source>
</evidence>
<dbReference type="PROSITE" id="PS50050">
    <property type="entry name" value="TNFR_NGFR_2"/>
    <property type="match status" value="3"/>
</dbReference>
<evidence type="ECO:0000256" key="6">
    <source>
        <dbReference type="ARBA" id="ARBA00022737"/>
    </source>
</evidence>
<feature type="domain" description="TNFR-Cys" evidence="16">
    <location>
        <begin position="77"/>
        <end position="119"/>
    </location>
</feature>
<dbReference type="InterPro" id="IPR034031">
    <property type="entry name" value="TNFRSF14/UL144_N"/>
</dbReference>
<feature type="domain" description="TNFR-Cys" evidence="16">
    <location>
        <begin position="41"/>
        <end position="75"/>
    </location>
</feature>
<keyword evidence="10" id="KW-0675">Receptor</keyword>
<comment type="caution">
    <text evidence="17">The sequence shown here is derived from an EMBL/GenBank/DDBJ whole genome shotgun (WGS) entry which is preliminary data.</text>
</comment>
<protein>
    <recommendedName>
        <fullName evidence="16">TNFR-Cys domain-containing protein</fullName>
    </recommendedName>
</protein>
<dbReference type="PROSITE" id="PS51257">
    <property type="entry name" value="PROKAR_LIPOPROTEIN"/>
    <property type="match status" value="1"/>
</dbReference>
<feature type="signal peptide" evidence="15">
    <location>
        <begin position="1"/>
        <end position="38"/>
    </location>
</feature>
<evidence type="ECO:0000259" key="16">
    <source>
        <dbReference type="PROSITE" id="PS50050"/>
    </source>
</evidence>
<feature type="disulfide bond" evidence="12">
    <location>
        <begin position="54"/>
        <end position="67"/>
    </location>
</feature>
<dbReference type="FunFam" id="2.10.50.10:FF:000007">
    <property type="entry name" value="TNF receptor superfamily member 14"/>
    <property type="match status" value="1"/>
</dbReference>
<dbReference type="SUPFAM" id="SSF57586">
    <property type="entry name" value="TNF receptor-like"/>
    <property type="match status" value="2"/>
</dbReference>
<dbReference type="Pfam" id="PF00020">
    <property type="entry name" value="TNFR_c6"/>
    <property type="match status" value="2"/>
</dbReference>